<dbReference type="InterPro" id="IPR050141">
    <property type="entry name" value="GCL_type2/YbdK_subfam"/>
</dbReference>
<keyword evidence="3 5" id="KW-0067">ATP-binding</keyword>
<dbReference type="InterPro" id="IPR011793">
    <property type="entry name" value="YbdK"/>
</dbReference>
<comment type="function">
    <text evidence="5">ATP-dependent carboxylate-amine ligase which exhibits weak glutamate--cysteine ligase activity.</text>
</comment>
<evidence type="ECO:0000313" key="6">
    <source>
        <dbReference type="EMBL" id="NUW45913.1"/>
    </source>
</evidence>
<evidence type="ECO:0000313" key="7">
    <source>
        <dbReference type="Proteomes" id="UP000546126"/>
    </source>
</evidence>
<dbReference type="GO" id="GO:0042398">
    <property type="term" value="P:modified amino acid biosynthetic process"/>
    <property type="evidence" value="ECO:0007669"/>
    <property type="project" value="InterPro"/>
</dbReference>
<keyword evidence="7" id="KW-1185">Reference proteome</keyword>
<protein>
    <recommendedName>
        <fullName evidence="5">Putative glutamate--cysteine ligase 2</fullName>
        <ecNumber evidence="5">6.3.2.2</ecNumber>
    </recommendedName>
    <alternativeName>
        <fullName evidence="5">Gamma-glutamylcysteine synthetase 2</fullName>
        <shortName evidence="5">GCS 2</shortName>
        <shortName evidence="5">Gamma-GCS 2</shortName>
    </alternativeName>
</protein>
<dbReference type="EC" id="6.3.2.2" evidence="5"/>
<name>A0A7Y6IXK7_9ACTN</name>
<dbReference type="HAMAP" id="MF_01609">
    <property type="entry name" value="Glu_cys_ligase_2"/>
    <property type="match status" value="1"/>
</dbReference>
<organism evidence="6 7">
    <name type="scientific">Nonomuraea rhodomycinica</name>
    <dbReference type="NCBI Taxonomy" id="1712872"/>
    <lineage>
        <taxon>Bacteria</taxon>
        <taxon>Bacillati</taxon>
        <taxon>Actinomycetota</taxon>
        <taxon>Actinomycetes</taxon>
        <taxon>Streptosporangiales</taxon>
        <taxon>Streptosporangiaceae</taxon>
        <taxon>Nonomuraea</taxon>
    </lineage>
</organism>
<dbReference type="GO" id="GO:0005524">
    <property type="term" value="F:ATP binding"/>
    <property type="evidence" value="ECO:0007669"/>
    <property type="project" value="UniProtKB-KW"/>
</dbReference>
<dbReference type="Pfam" id="PF04107">
    <property type="entry name" value="GCS2"/>
    <property type="match status" value="1"/>
</dbReference>
<dbReference type="EMBL" id="JABWGO010000013">
    <property type="protein sequence ID" value="NUW45913.1"/>
    <property type="molecule type" value="Genomic_DNA"/>
</dbReference>
<dbReference type="RefSeq" id="WP_175605366.1">
    <property type="nucleotide sequence ID" value="NZ_JABWGO010000013.1"/>
</dbReference>
<dbReference type="AlphaFoldDB" id="A0A7Y6IXK7"/>
<dbReference type="SUPFAM" id="SSF55931">
    <property type="entry name" value="Glutamine synthetase/guanido kinase"/>
    <property type="match status" value="1"/>
</dbReference>
<dbReference type="Proteomes" id="UP000546126">
    <property type="component" value="Unassembled WGS sequence"/>
</dbReference>
<gene>
    <name evidence="6" type="ORF">HT134_38225</name>
</gene>
<accession>A0A7Y6IXK7</accession>
<evidence type="ECO:0000256" key="1">
    <source>
        <dbReference type="ARBA" id="ARBA00022598"/>
    </source>
</evidence>
<reference evidence="6 7" key="1">
    <citation type="submission" date="2020-06" db="EMBL/GenBank/DDBJ databases">
        <authorList>
            <person name="Chanama M."/>
        </authorList>
    </citation>
    <scope>NUCLEOTIDE SEQUENCE [LARGE SCALE GENOMIC DNA]</scope>
    <source>
        <strain evidence="6 7">TBRC6557</strain>
    </source>
</reference>
<proteinExistence type="inferred from homology"/>
<dbReference type="PANTHER" id="PTHR36510:SF1">
    <property type="entry name" value="GLUTAMATE--CYSTEINE LIGASE 2-RELATED"/>
    <property type="match status" value="1"/>
</dbReference>
<comment type="caution">
    <text evidence="6">The sequence shown here is derived from an EMBL/GenBank/DDBJ whole genome shotgun (WGS) entry which is preliminary data.</text>
</comment>
<dbReference type="NCBIfam" id="TIGR02050">
    <property type="entry name" value="gshA_cyan_rel"/>
    <property type="match status" value="1"/>
</dbReference>
<sequence>MVTTAAVRTADRTLTVGVEEEFLLMNRADGELALLAPQLIDLLGDDHVKPEAMRYQLETVTCVCGCPEEAGGQLRTLRRRAAQAAAENGCHLVASGVAPGRMPGAYAVTPDPRYRELARRFGPLLACTGTCGCHVHVGMPSRELGVQVLTRVRPWLATLLAVSANSPIANGRDTGWQSKRYRRWARWPSAMAPRAWRSTGDYDAAVSRLIRRGHAIDERGVYFHARLSCRYPTIELRIMDACLSVDDTVLITSLARAVVGLAVAEVRAGVPIRRIGDVRITAALNAAAHHGLAAPTRHPYTGRVVNHERMLETLLERIPDADLIEDLLRRARERGTGAARQRVLWAAAETPQEFARLLAEATVS</sequence>
<comment type="catalytic activity">
    <reaction evidence="4 5">
        <text>L-cysteine + L-glutamate + ATP = gamma-L-glutamyl-L-cysteine + ADP + phosphate + H(+)</text>
        <dbReference type="Rhea" id="RHEA:13285"/>
        <dbReference type="ChEBI" id="CHEBI:15378"/>
        <dbReference type="ChEBI" id="CHEBI:29985"/>
        <dbReference type="ChEBI" id="CHEBI:30616"/>
        <dbReference type="ChEBI" id="CHEBI:35235"/>
        <dbReference type="ChEBI" id="CHEBI:43474"/>
        <dbReference type="ChEBI" id="CHEBI:58173"/>
        <dbReference type="ChEBI" id="CHEBI:456216"/>
        <dbReference type="EC" id="6.3.2.2"/>
    </reaction>
</comment>
<dbReference type="GO" id="GO:0004357">
    <property type="term" value="F:glutamate-cysteine ligase activity"/>
    <property type="evidence" value="ECO:0007669"/>
    <property type="project" value="UniProtKB-EC"/>
</dbReference>
<keyword evidence="2 5" id="KW-0547">Nucleotide-binding</keyword>
<evidence type="ECO:0000256" key="4">
    <source>
        <dbReference type="ARBA" id="ARBA00048819"/>
    </source>
</evidence>
<dbReference type="InterPro" id="IPR006336">
    <property type="entry name" value="GCS2"/>
</dbReference>
<comment type="similarity">
    <text evidence="5">Belongs to the glutamate--cysteine ligase type 2 family. YbdK subfamily.</text>
</comment>
<dbReference type="PANTHER" id="PTHR36510">
    <property type="entry name" value="GLUTAMATE--CYSTEINE LIGASE 2-RELATED"/>
    <property type="match status" value="1"/>
</dbReference>
<keyword evidence="1 5" id="KW-0436">Ligase</keyword>
<evidence type="ECO:0000256" key="5">
    <source>
        <dbReference type="HAMAP-Rule" id="MF_01609"/>
    </source>
</evidence>
<dbReference type="InterPro" id="IPR014746">
    <property type="entry name" value="Gln_synth/guanido_kin_cat_dom"/>
</dbReference>
<evidence type="ECO:0000256" key="3">
    <source>
        <dbReference type="ARBA" id="ARBA00022840"/>
    </source>
</evidence>
<evidence type="ECO:0000256" key="2">
    <source>
        <dbReference type="ARBA" id="ARBA00022741"/>
    </source>
</evidence>
<dbReference type="Gene3D" id="3.30.590.20">
    <property type="match status" value="1"/>
</dbReference>